<dbReference type="InterPro" id="IPR002172">
    <property type="entry name" value="LDrepeatLR_classA_rpt"/>
</dbReference>
<dbReference type="InterPro" id="IPR000034">
    <property type="entry name" value="Laminin_IV"/>
</dbReference>
<keyword evidence="7" id="KW-0393">Immunoglobulin domain</keyword>
<feature type="domain" description="Ig-like" evidence="13">
    <location>
        <begin position="1447"/>
        <end position="1564"/>
    </location>
</feature>
<dbReference type="InterPro" id="IPR007110">
    <property type="entry name" value="Ig-like_dom"/>
</dbReference>
<reference evidence="14" key="1">
    <citation type="submission" date="2019-05" db="EMBL/GenBank/DDBJ databases">
        <title>Annotation for the trematode Paragonimus heterotremus.</title>
        <authorList>
            <person name="Choi Y.-J."/>
        </authorList>
    </citation>
    <scope>NUCLEOTIDE SEQUENCE</scope>
    <source>
        <strain evidence="14">LC</strain>
    </source>
</reference>
<dbReference type="SMART" id="SM00180">
    <property type="entry name" value="EGF_Lam"/>
    <property type="match status" value="1"/>
</dbReference>
<dbReference type="Gene3D" id="4.10.400.10">
    <property type="entry name" value="Low-density Lipoprotein Receptor"/>
    <property type="match status" value="3"/>
</dbReference>
<sequence>MFDITGSSGYRLSQFSLSRPFMISVLTLISLLCTTQCEQNLGNYTYSVRSGTPNEFIQLTCPLHYAQPGDEVVYYKLNVFDSKPDLLRIVPINSDTTMESVHYPIHQWSPDLHIYCEIQRNSDGAKIVVSKTDFTFNGLSAGPLIKMHPRKSTESMLVTLSCHWTGPIEDGQTLRYRWKNSWDDQTEVADEITATLIDPQIVGLAPDEDRLMTCEAEIAETGDFLGKTDISLVVTPMRMAGILDLKETNKKIFSYESGEAAQITCDVDKQHAETGTDIVWTFNGGPLRIGMKRTDRQLTSIIIIPNMTPEDEGVFTCEQQGKIRQIHLIEKSVAFQHGRNWATTMIKIKVDRSSREVPGKQKLVETVWMNGNPVVKLELELLPESDTRWANAGENTEFRCRLYGRSDGNRLVDWFFIPTGTEEEIHVQSDVEITRPSATPSTSFLTIDSVQKYHEGQYVCRAFDLKKIATLVVKTREISVTPESVDARPGTTVRFLCELSVVPGARGGKLYWIRTDRRDLTPGKEEVIGSTGGRTLLIVKSLDWNDNGTVYMCTDGVSSVTAQLFVRDVCGPGYRACSSHECIESSKFCDGKEDCADGSDELQAKCLECGANEFTCETWNDKQPVRNCYLQYWRCDGEDDCGNNFDEAGCPLPSPADKCNGTHYTCPTSGKLIARAFMCDSVPDCEPDGEDEHECSLPAVIEPSGDTQLFGLQSGNLTLTCVVYGRPPPAINWRFNWGGLREGVDHVVNTTVVDCNKVISHLTLTNLEPHASGLYTCEAVNKGRTLAPDISVNVAKGGLCIPPMFNDAAWFEDMCHLCYCSGVTNKCQSAKGYVKSSTDKSWDIVNHTWQVRAYTPDGVVEVHEGVESTEQLIRFTYGIEHPAYLESTFGLNGSLGKNKSAYWCPPSDRVLLYTLPVGYDNPISVRFNERDRWYSDLNCTQSLNHPLGRSQFMDVLRDVQRIGIRMKNYGEQVSVELQDMTLEYATKSDVPGVWVAEVEQCECPVGYEGLSCERCANGYEEDPNKPGSCRLRCACDECDDEGSCLKCPGKRSGPRCEHCEPGFYRPPRSALSEDCIPCEKCAQSISHTVKECIGSTLSPDDYVCKCQPKADGKVLDPECDQCALAKQQGVDPPPEAKCDEKPEPSPCNPAGTNEVSDNGECQCKASDYFSLDNPFGYSLDVWLAQRTIFGGLSQIQYTPTGQPRIERTPTEFIVRHPLVGSGIIHLAIQLEPPKSDDPAENDLPVYRNLYGGQMSFRLDSANLDANLLTQGEARVIVELESSRYGRVWTQAVFNTMTQRYEVEFDENWWPGGWKLGTPEVISGHGQFQGLTRAQLLRVLATTSAIGIVTSSGRSESLRGLRLRGLAIQVAQPLVKSRLLPGATQQPLPLAPVEICECPVPAQEGERRLSLSCEGCRDPKQRSIVRLEPFGEDLICGGCLGPDCEECPKGQFTYDVYTGERFDKCQTGLAIHTNRRRIVVEVGDPVVLVCRATSYRGGIATHDWIRPNTSDLSPAVVTRRSLASSTVGLSVQPQAFTQSMHHSEAVLRLSSVRKEDTGAYTCRVTGVGSIVEQPFYLVVYDKGMVSPVPAPEDDTLNQKYPLSVPRSKGTPQFVTYQMEADPSDKGVTIVRATLSKPSDLTDHRLIWLSANGSRIPTEMIRTDEDTGEVEVRLATPYDLLEEQTDIIAGYFIGKDPVSNPYWTPMAEPEFIESDKDLVTSTDIIKPPAEVSIRFMEPYKIPIGVLPGKSKVRVEWRRVGEVPGAAPTIVDGEDMLGELPEGMQQERNDLLIHAAAEQHEGIYEAVVYRGKDGEELGRFNVTIRVLPLNPGGTSHLETGEAKDLPGDIDEPFDVTETPPKWDFIVQGFTPEAEHCEYPRWTLVDYQRNTSTDVTDKASDDPRIVFQSIYDNPDSTFPTRLICMDLNPGQHSDLKISSDAMDERRLADATFSVPAINRTTPYGLPARKLELDWRRVGEFDPFNDAGQFTCFVNNTMSSGSKTLTLPSGRVPVEIPEDPFTRVYIYSPDVFVSPESTVEVREGDQLRLYCQYDSRPLGDFHGWSSDSPVVQAQMQVTHRGYSSRIATQAASLDLHEQSVQCKFGDQQKPIRIKVIPKDKPRLLAMVTSDALVGDRLIGTTGGDMELQCEVKQSLYSTSQWLCCLNLLSAVLAQDIELEDNGRRARFIGLSKSSTGAKVFCVVRPVDSLTATQAYHPSPAVDLWIRPAKIAAHIEPQHGPGVAVGDEAETIRFSCVVTDMWRNRTIRDAVISWENRVTPSNTRPELGSEVKPTSHDMPWLVTRPVNGELIVGGLRKKPDWVGEFRCLAEDLHSDATAYSDWVRLEVRAGDVASRIPRLRIIPQANPTFPFYPTSVQCVDENQNYPSEVTWIRQGESTPPENVETQPNSATLHWKVGDVSRFDPRTHSGVYICRASNPYASTSQQYYFPQEMMPDEPIPLSEHRLQMTSTVNEIFRAEEDPYTRVIQGHPFELVCTYYGHPPPPGGLRWSIERVNRTDQSITSHWMAMQGLRITSGRHYWTQVGTAKFDETGRQTGLFQCAALNRDGGVYKLAQVRVEHGYFDFILPEATYSWEFEKRNGDRVHQNLLATTVRVDGNRIEYEGLSTTANGFRARCVAMNNTARYVSADFGFRVRRVSGEPMKRPETEPIGTRWAKGDGSEGVLLVITGLKDATGHASLSEGDDANLTCTAVENRSKILVEVSGLDSRGMLFATEGSVKTLKCAAVDRSKGLSPVTDAEYAWEFSRLDGMPVDTATMVVPGAGTVQFNGDEATFRGLRQTSTVRGRCVVRVPQTGDEAQEARDTYYSPYFKFDIVDEDGMGYRDFASSVTPQIPSEKSDVAIVNVTGLDKLGYLTGSVGQDTMIMCTAFNVSTNEPIDQEQYDVHYGWEFQQMDGLPAISSEIASDIQSNSANGQLQLTHLKEQSPESPTRGRCVVELLPKDAKKPRMQPALDGIRIASPYFFINVPPKSVVVPEFVDVVRERYELTVQGLNEYGVLPLKQNAQIQLDCIVRDAETDTLIDGLTAKQTVGWKLPIYPSGQIGNLGDLAQKVRSEGSKIYLDDVRGDAVDGLRGACWFYDGLAYYYSPYFPIVVPRSNTQTGTRLLNVSYQWVFTTKTGEPILPGYYFESMQSHENELTFQSRRVDKQLPEHLRDKGPIEGRCLVLYQPFAGDLNKPNRINVYSSNPFVLIQPQAEDPSKMLLRPDPLKKDQRVLALVDGVDRGLVTVPEDGTVTLTCQATDSETMKPLENLSYRWEIQQRDGSSVSTSGVVQEAVLVEGTGGNRLTLVGVRLKAAGLRGRCIITNQTTAPEEVGMYQLGLLKPGEEVASAFFDFNVLRTSAPEDGDGTLDYAGLADFIIDGDPRQFAVVIGGLDESGRLKAQEGEDVTLEIKLKDMATGELKSVHSDPSITHIGLETRYDNGQSAPFSALAETVKVHGKDGVISLNNVRPGSRPPTQFRVVVEREELISRPNGETGVLVEKKRVRYASDYVDVVVLKEGEVEAPGLPSEPEVTIFPVVDGLNECGNLPIKPGVNVALTCRPNDTRTSTEDLIYGWEIRHQFGQDVPIVNLLAKGVKQQGNRLYLTHLQDIEIPLMGRCVIIQTKGKCNHFSSPYFPIGPHGPGCGPSDPSVVPDIPGEPIPEKKYQVRIRIEGLDDDGQVVKEPGANVTLKCTALNATTDTPVPNSATGWEFVSDTGEQLHAGQLASRYELAEDNELRLTHVYRNPNARGRCMVTLEQRVTLSSPYFTFNIQDDETKPLEPISPSYSDKRVRVEVSGLNDRRQISITRVGDDASLRCQAIVVASSSPLLPIHGVRYGWEWRYVDEDPVSTTNVAVSLEANRERLGLRGIRAPPGTRGRNVKGRCVVHVPASQVDPSLPADQLLVYGSDYFSIDVIKKPTTLDPDVIPLPGKDEDGIRVKVIGLDENGHLAGSEKESVAVNCEVRNATTNKRLSTDGMRAQYNVLYGWEFTDVTGRSIDSSLFADGLSTDANGELRLRGLSGPRRGDLPFKIRCVAIVSKRPSSPDEPAGPVKSYVSDFFAVAVTRSDGSSTMDVDPGETPPDITGKLITLHVEGLKPDGTLTALPGETVELQCVATESTTGDTPDELTYGWELRRTSGGLLTLGLVANQVTQDGNRLQLEKLKSLDGIEGEVLGRCLAYRGRQIYRSYYFPVKIALTPKGQEIEGMSRCDGRIVVTVDGLDPTLRAAKIKPDSTHNLTCVPKDAQTKEVVPNLKYGWDVRYSPSEGAPEIQGSLGPFVEMFSEHPNGEISLQTGKEIPTTGTARFRCQVFDGTRMYSSPYYRLLPDSPDLPIPRPEKPVYPKYRVVVDGLDEHGGLSGRVGDSPTLKCEVFDALSGEKVEDVFYYWDIRRTDEEAVSSTELVTRTLESYANELRFDGLKPIPGSVKGRCIVTDHAMETWDASPYFYVNIATDEVPVLPEVEKDKKPSPIGPKEANATDDRVAVTVTGLDENGNFVGKIGDDAELVCNAQVKDGIQADVISRGWSFTDQSGRPVALENLADEVSISISEGKLNMKRLRKPSVKYLHGQCVVETVLIDKETGPDGSELETRETVLYASDKFGISHTEDGVPSEDIVGKDVQGKKITVNVDGLQPDNVLRAETGDKRTLTCFAKDSSTGEVVPSAIYYWEFRDQVGQLIPMDHVAERVVRKHNSIEFQHLRPTDRLSANEQRFGRCVVYDTENEHFYRSSYFHLDVRRPDFESATGPDNRVEVQVKGITPDGILVAEEGDTATLECVAFDKDRNENIQASTAVYQFQFTEAVPDSADVYGGHVARVVEQEPLESGGIKLTLEGLKSGTWHKGRCVVLLISEDDKDPSVPVRRYGSKYFWSGVTKPDERREPPEQTKNRPVVISGYTNDPLLLVKVDGVNANDTITAKPGDDIVLRGYAIDVPTGKPIEGMKYSWDIRTLDNRPLDSNDLAESVSTGDPDDTLIINGYRPSGEGVQVRLIATATEAVKDLDKRGKKYASPVYIFQTSEPKEEVKVPPFEPRNRYDPSMLQLEVVGLNPDGTLSRKEGEDVRLACEVVDRHTGMPIEDEFDFGWSIGTGPDGRPVALNNLAESVKIRKGQLELAGLQRTSPKSGGLRSYCTVRLKENQLLRPEDYPDKTVSLNSDSFVIHVEPPDDVPVEEPEEKDIPPFINWIPGKDPKNAVIVKVFELDQEGSVDVNPGGNLTLSCMALDAVSLQKIVPTQTLTPVFTWELRNSPGGQLLDYGHVTNGEVSVTQPSPGEDSSRLELHGFRHTPEMGSDFVGRCTVRLKEQVFRSDYFRIEIEGSRQLEDYETAPKDYWATDDAVKVIVSGLNADGNLVTSEGSNANLNCEARDSKTNELLPPTQVNYGWQLIEPRNDALMTPLSETGRFAGPELQLNQLYLPEWEERRFILWGWCVVDVLPGKAEEGDKRNHYRSKPFMFIVQPKELPPDAKPEEVIPREETTTGRIHKSSNVNYGWEWRTPDGGIADVNAIAESVHSSDNQIQIRAAKPTTPIKGRCVVIARPHDIPPSGDSEKDTKLSWKVPRRYLSDFFFVDVEPVDPKTEEALKTNKPIVATDDEIQVEVDPTVDGEVQLQAGTSAKLAIVTKDKDGTLVQPLSTGYELVYLSGKVAQTGEIADEVEFTAKEGVLNLNKIRYPTRPVKLRVYVQMPPKEPVEGEIEEGERTRPQSPRIYYSDYLPIQVGTPEDETRPEWTDRSVPVYDVTGEKYKVRIVGLDDNGNAAGVPNESMELTCAVTDKFDFDAELKPNAYSWQFVDGDGHPLNPGLLAQEVVIESGNKLKLIGYRPAVQQALARGRCIINIQVPVPINATVSAEMPPTQRYVSPYFSFTVTDGLGPTTPSVDSVITDESVTTPEEVEVVTPVTPEEPDELKPKRFTLQLDSPTNPLYELEGNKNTILARIQRPFELNCRAVFAADAGTERSSTGEHLPRLIWYYRQPEIPGDVPIPSQLFPVQPPRMETLVITPQVDHKISIESDVYSFRDDVAEFHCNAYMESDEIAAQKIVYVQKIKEQFNVRIFDEDSRSRVYAFVGSTKKLTCYVNDINTGDRVEPESYQWEVSTGDGSGEWLRGFSDRQPAEVVSGWSNNQLLLESLRLAEGTTALQTTYEFRCTVAHNATFDTTSRPFVMSVRKKPKIEHIRLDREKPTETILDAVGTPTDTYEATEDYRLGCKPEVTGSEAVAVWQKCGDDQCTTVEDLLPTGDKLFLFANSTRFTDEGLFRCQVSLQLKDYNFKLTEYRNVLIKRKSAPAIYSSDAIAYTVNDEMSLQCTDEASSPESTVEWKFEPLGTTPTERKHPIRLGKTYAYGRIYIFAIARGQLIPEHSGKYTCTATNPHGTASSTIEVTVTEELQRGSRRKSTALPKKSLKTRSEDDIAIVYI</sequence>
<dbReference type="SMART" id="SM00192">
    <property type="entry name" value="LDLa"/>
    <property type="match status" value="3"/>
</dbReference>
<evidence type="ECO:0000256" key="10">
    <source>
        <dbReference type="SAM" id="MobiDB-lite"/>
    </source>
</evidence>
<dbReference type="PROSITE" id="PS50068">
    <property type="entry name" value="LDLRA_2"/>
    <property type="match status" value="2"/>
</dbReference>
<dbReference type="Proteomes" id="UP000748531">
    <property type="component" value="Unassembled WGS sequence"/>
</dbReference>
<feature type="disulfide bond" evidence="8">
    <location>
        <begin position="570"/>
        <end position="582"/>
    </location>
</feature>
<dbReference type="PANTHER" id="PTHR11640">
    <property type="entry name" value="NEPHRIN"/>
    <property type="match status" value="1"/>
</dbReference>
<dbReference type="Gene3D" id="2.60.40.10">
    <property type="entry name" value="Immunoglobulins"/>
    <property type="match status" value="6"/>
</dbReference>
<evidence type="ECO:0000259" key="13">
    <source>
        <dbReference type="PROSITE" id="PS50835"/>
    </source>
</evidence>
<dbReference type="InterPro" id="IPR036179">
    <property type="entry name" value="Ig-like_dom_sf"/>
</dbReference>
<keyword evidence="4" id="KW-0472">Membrane</keyword>
<dbReference type="SMART" id="SM00409">
    <property type="entry name" value="IG"/>
    <property type="match status" value="16"/>
</dbReference>
<feature type="domain" description="Ig-like" evidence="13">
    <location>
        <begin position="373"/>
        <end position="479"/>
    </location>
</feature>
<evidence type="ECO:0000313" key="14">
    <source>
        <dbReference type="EMBL" id="KAF5406415.1"/>
    </source>
</evidence>
<feature type="domain" description="Ig-like" evidence="13">
    <location>
        <begin position="236"/>
        <end position="334"/>
    </location>
</feature>
<evidence type="ECO:0000256" key="1">
    <source>
        <dbReference type="ARBA" id="ARBA00004479"/>
    </source>
</evidence>
<dbReference type="InterPro" id="IPR013783">
    <property type="entry name" value="Ig-like_fold"/>
</dbReference>
<keyword evidence="3" id="KW-0677">Repeat</keyword>
<dbReference type="OrthoDB" id="6284657at2759"/>
<keyword evidence="5 8" id="KW-1015">Disulfide bond</keyword>
<organism evidence="14 15">
    <name type="scientific">Paragonimus heterotremus</name>
    <dbReference type="NCBI Taxonomy" id="100268"/>
    <lineage>
        <taxon>Eukaryota</taxon>
        <taxon>Metazoa</taxon>
        <taxon>Spiralia</taxon>
        <taxon>Lophotrochozoa</taxon>
        <taxon>Platyhelminthes</taxon>
        <taxon>Trematoda</taxon>
        <taxon>Digenea</taxon>
        <taxon>Plagiorchiida</taxon>
        <taxon>Troglotremata</taxon>
        <taxon>Troglotrematidae</taxon>
        <taxon>Paragonimus</taxon>
    </lineage>
</organism>
<evidence type="ECO:0000259" key="12">
    <source>
        <dbReference type="PROSITE" id="PS50050"/>
    </source>
</evidence>
<dbReference type="CDD" id="cd00185">
    <property type="entry name" value="TNFRSF"/>
    <property type="match status" value="2"/>
</dbReference>
<dbReference type="GO" id="GO:0005911">
    <property type="term" value="C:cell-cell junction"/>
    <property type="evidence" value="ECO:0007669"/>
    <property type="project" value="TreeGrafter"/>
</dbReference>
<dbReference type="InterPro" id="IPR003598">
    <property type="entry name" value="Ig_sub2"/>
</dbReference>
<dbReference type="InterPro" id="IPR051275">
    <property type="entry name" value="Cell_adhesion_signaling"/>
</dbReference>
<dbReference type="PROSITE" id="PS50835">
    <property type="entry name" value="IG_LIKE"/>
    <property type="match status" value="9"/>
</dbReference>
<feature type="repeat" description="TNFR-Cys" evidence="9">
    <location>
        <begin position="1058"/>
        <end position="1104"/>
    </location>
</feature>
<dbReference type="PANTHER" id="PTHR11640:SF31">
    <property type="entry name" value="IRREGULAR CHIASM C-ROUGHEST PROTEIN-RELATED"/>
    <property type="match status" value="1"/>
</dbReference>
<comment type="subcellular location">
    <subcellularLocation>
        <location evidence="1">Membrane</location>
        <topology evidence="1">Single-pass type I membrane protein</topology>
    </subcellularLocation>
</comment>
<dbReference type="Pfam" id="PF00052">
    <property type="entry name" value="Laminin_B"/>
    <property type="match status" value="1"/>
</dbReference>
<dbReference type="InterPro" id="IPR001368">
    <property type="entry name" value="TNFR/NGFR_Cys_rich_reg"/>
</dbReference>
<dbReference type="GO" id="GO:0005886">
    <property type="term" value="C:plasma membrane"/>
    <property type="evidence" value="ECO:0007669"/>
    <property type="project" value="TreeGrafter"/>
</dbReference>
<keyword evidence="15" id="KW-1185">Reference proteome</keyword>
<keyword evidence="6" id="KW-0325">Glycoprotein</keyword>
<evidence type="ECO:0000256" key="9">
    <source>
        <dbReference type="PROSITE-ProRule" id="PRU00206"/>
    </source>
</evidence>
<keyword evidence="2 11" id="KW-0732">Signal</keyword>
<dbReference type="SUPFAM" id="SSF57424">
    <property type="entry name" value="LDL receptor-like module"/>
    <property type="match status" value="1"/>
</dbReference>
<evidence type="ECO:0000256" key="5">
    <source>
        <dbReference type="ARBA" id="ARBA00023157"/>
    </source>
</evidence>
<dbReference type="CDD" id="cd00055">
    <property type="entry name" value="EGF_Lam"/>
    <property type="match status" value="1"/>
</dbReference>
<feature type="domain" description="TNFR-Cys" evidence="12">
    <location>
        <begin position="1058"/>
        <end position="1104"/>
    </location>
</feature>
<evidence type="ECO:0000256" key="6">
    <source>
        <dbReference type="ARBA" id="ARBA00023180"/>
    </source>
</evidence>
<dbReference type="GO" id="GO:0030154">
    <property type="term" value="P:cell differentiation"/>
    <property type="evidence" value="ECO:0007669"/>
    <property type="project" value="UniProtKB-ARBA"/>
</dbReference>
<evidence type="ECO:0000256" key="2">
    <source>
        <dbReference type="ARBA" id="ARBA00022729"/>
    </source>
</evidence>
<feature type="compositionally biased region" description="Basic and acidic residues" evidence="10">
    <location>
        <begin position="1134"/>
        <end position="1143"/>
    </location>
</feature>
<accession>A0A8J4T7F6</accession>
<dbReference type="SUPFAM" id="SSF48726">
    <property type="entry name" value="Immunoglobulin"/>
    <property type="match status" value="7"/>
</dbReference>
<dbReference type="CDD" id="cd00112">
    <property type="entry name" value="LDLa"/>
    <property type="match status" value="3"/>
</dbReference>
<dbReference type="Pfam" id="PF00047">
    <property type="entry name" value="ig"/>
    <property type="match status" value="1"/>
</dbReference>
<feature type="domain" description="Ig-like" evidence="13">
    <location>
        <begin position="2024"/>
        <end position="2107"/>
    </location>
</feature>
<evidence type="ECO:0000256" key="4">
    <source>
        <dbReference type="ARBA" id="ARBA00023136"/>
    </source>
</evidence>
<dbReference type="InterPro" id="IPR002049">
    <property type="entry name" value="LE_dom"/>
</dbReference>
<dbReference type="GO" id="GO:0098609">
    <property type="term" value="P:cell-cell adhesion"/>
    <property type="evidence" value="ECO:0007669"/>
    <property type="project" value="TreeGrafter"/>
</dbReference>
<proteinExistence type="predicted"/>
<dbReference type="PRINTS" id="PR00261">
    <property type="entry name" value="LDLRECEPTOR"/>
</dbReference>
<feature type="disulfide bond" evidence="8">
    <location>
        <begin position="577"/>
        <end position="595"/>
    </location>
</feature>
<feature type="chain" id="PRO_5035223426" description="Basement membrane-specific heparan sulfate proteoglycan core protein" evidence="11">
    <location>
        <begin position="38"/>
        <end position="6397"/>
    </location>
</feature>
<feature type="domain" description="Ig-like" evidence="13">
    <location>
        <begin position="6050"/>
        <end position="6145"/>
    </location>
</feature>
<comment type="caution">
    <text evidence="14">The sequence shown here is derived from an EMBL/GenBank/DDBJ whole genome shotgun (WGS) entry which is preliminary data.</text>
</comment>
<feature type="region of interest" description="Disordered" evidence="10">
    <location>
        <begin position="1128"/>
        <end position="1153"/>
    </location>
</feature>
<dbReference type="InterPro" id="IPR036055">
    <property type="entry name" value="LDL_receptor-like_sf"/>
</dbReference>
<dbReference type="SMART" id="SM00408">
    <property type="entry name" value="IGc2"/>
    <property type="match status" value="5"/>
</dbReference>
<feature type="domain" description="Ig-like" evidence="13">
    <location>
        <begin position="2351"/>
        <end position="2443"/>
    </location>
</feature>
<dbReference type="InterPro" id="IPR023415">
    <property type="entry name" value="LDLR_class-A_CS"/>
</dbReference>
<evidence type="ECO:0000256" key="11">
    <source>
        <dbReference type="SAM" id="SignalP"/>
    </source>
</evidence>
<feature type="domain" description="Ig-like" evidence="13">
    <location>
        <begin position="698"/>
        <end position="793"/>
    </location>
</feature>
<evidence type="ECO:0008006" key="16">
    <source>
        <dbReference type="Google" id="ProtNLM"/>
    </source>
</evidence>
<dbReference type="EMBL" id="LUCH01000013">
    <property type="protein sequence ID" value="KAF5406415.1"/>
    <property type="molecule type" value="Genomic_DNA"/>
</dbReference>
<dbReference type="PROSITE" id="PS50050">
    <property type="entry name" value="TNFR_NGFR_2"/>
    <property type="match status" value="1"/>
</dbReference>
<feature type="disulfide bond" evidence="8">
    <location>
        <begin position="635"/>
        <end position="650"/>
    </location>
</feature>
<dbReference type="Gene3D" id="2.170.300.10">
    <property type="entry name" value="Tie2 ligand-binding domain superfamily"/>
    <property type="match status" value="1"/>
</dbReference>
<name>A0A8J4T7F6_9TREM</name>
<dbReference type="Pfam" id="PF13927">
    <property type="entry name" value="Ig_3"/>
    <property type="match status" value="1"/>
</dbReference>
<dbReference type="GO" id="GO:0050839">
    <property type="term" value="F:cell adhesion molecule binding"/>
    <property type="evidence" value="ECO:0007669"/>
    <property type="project" value="TreeGrafter"/>
</dbReference>
<evidence type="ECO:0000256" key="7">
    <source>
        <dbReference type="ARBA" id="ARBA00023319"/>
    </source>
</evidence>
<evidence type="ECO:0000256" key="8">
    <source>
        <dbReference type="PROSITE-ProRule" id="PRU00124"/>
    </source>
</evidence>
<dbReference type="PROSITE" id="PS01248">
    <property type="entry name" value="EGF_LAM_1"/>
    <property type="match status" value="1"/>
</dbReference>
<dbReference type="CDD" id="cd00096">
    <property type="entry name" value="Ig"/>
    <property type="match status" value="2"/>
</dbReference>
<dbReference type="PROSITE" id="PS01209">
    <property type="entry name" value="LDLRA_1"/>
    <property type="match status" value="1"/>
</dbReference>
<dbReference type="InterPro" id="IPR003599">
    <property type="entry name" value="Ig_sub"/>
</dbReference>
<feature type="domain" description="Ig-like" evidence="13">
    <location>
        <begin position="6164"/>
        <end position="6243"/>
    </location>
</feature>
<feature type="domain" description="Ig-like" evidence="13">
    <location>
        <begin position="6267"/>
        <end position="6365"/>
    </location>
</feature>
<protein>
    <recommendedName>
        <fullName evidence="16">Basement membrane-specific heparan sulfate proteoglycan core protein</fullName>
    </recommendedName>
</protein>
<comment type="caution">
    <text evidence="8">Lacks conserved residue(s) required for the propagation of feature annotation.</text>
</comment>
<dbReference type="Pfam" id="PF00057">
    <property type="entry name" value="Ldl_recept_a"/>
    <property type="match status" value="1"/>
</dbReference>
<evidence type="ECO:0000313" key="15">
    <source>
        <dbReference type="Proteomes" id="UP000748531"/>
    </source>
</evidence>
<feature type="signal peptide" evidence="11">
    <location>
        <begin position="1"/>
        <end position="37"/>
    </location>
</feature>
<evidence type="ECO:0000256" key="3">
    <source>
        <dbReference type="ARBA" id="ARBA00022737"/>
    </source>
</evidence>
<gene>
    <name evidence="14" type="ORF">PHET_00062</name>
</gene>
<dbReference type="InterPro" id="IPR013151">
    <property type="entry name" value="Immunoglobulin_dom"/>
</dbReference>